<dbReference type="PROSITE" id="PS00108">
    <property type="entry name" value="PROTEIN_KINASE_ST"/>
    <property type="match status" value="1"/>
</dbReference>
<feature type="region of interest" description="Disordered" evidence="1">
    <location>
        <begin position="733"/>
        <end position="785"/>
    </location>
</feature>
<feature type="domain" description="Protein kinase" evidence="2">
    <location>
        <begin position="98"/>
        <end position="442"/>
    </location>
</feature>
<evidence type="ECO:0000259" key="2">
    <source>
        <dbReference type="PROSITE" id="PS50011"/>
    </source>
</evidence>
<name>A0ABQ5KGM2_9EUKA</name>
<gene>
    <name evidence="3" type="ORF">ADUPG1_006039</name>
</gene>
<dbReference type="InterPro" id="IPR008271">
    <property type="entry name" value="Ser/Thr_kinase_AS"/>
</dbReference>
<feature type="region of interest" description="Disordered" evidence="1">
    <location>
        <begin position="665"/>
        <end position="684"/>
    </location>
</feature>
<dbReference type="EMBL" id="BQXS01009711">
    <property type="protein sequence ID" value="GKT31654.1"/>
    <property type="molecule type" value="Genomic_DNA"/>
</dbReference>
<dbReference type="SUPFAM" id="SSF56112">
    <property type="entry name" value="Protein kinase-like (PK-like)"/>
    <property type="match status" value="1"/>
</dbReference>
<dbReference type="PANTHER" id="PTHR44167">
    <property type="entry name" value="OVARIAN-SPECIFIC SERINE/THREONINE-PROTEIN KINASE LOK-RELATED"/>
    <property type="match status" value="1"/>
</dbReference>
<feature type="region of interest" description="Disordered" evidence="1">
    <location>
        <begin position="332"/>
        <end position="354"/>
    </location>
</feature>
<dbReference type="InterPro" id="IPR000719">
    <property type="entry name" value="Prot_kinase_dom"/>
</dbReference>
<evidence type="ECO:0000256" key="1">
    <source>
        <dbReference type="SAM" id="MobiDB-lite"/>
    </source>
</evidence>
<dbReference type="SMART" id="SM00220">
    <property type="entry name" value="S_TKc"/>
    <property type="match status" value="1"/>
</dbReference>
<reference evidence="3" key="1">
    <citation type="submission" date="2022-03" db="EMBL/GenBank/DDBJ databases">
        <title>Draft genome sequence of Aduncisulcus paluster, a free-living microaerophilic Fornicata.</title>
        <authorList>
            <person name="Yuyama I."/>
            <person name="Kume K."/>
            <person name="Tamura T."/>
            <person name="Inagaki Y."/>
            <person name="Hashimoto T."/>
        </authorList>
    </citation>
    <scope>NUCLEOTIDE SEQUENCE</scope>
    <source>
        <strain evidence="3">NY0171</strain>
    </source>
</reference>
<feature type="compositionally biased region" description="Low complexity" evidence="1">
    <location>
        <begin position="665"/>
        <end position="679"/>
    </location>
</feature>
<feature type="compositionally biased region" description="Basic and acidic residues" evidence="1">
    <location>
        <begin position="38"/>
        <end position="57"/>
    </location>
</feature>
<feature type="compositionally biased region" description="Low complexity" evidence="1">
    <location>
        <begin position="345"/>
        <end position="354"/>
    </location>
</feature>
<evidence type="ECO:0000313" key="4">
    <source>
        <dbReference type="Proteomes" id="UP001057375"/>
    </source>
</evidence>
<dbReference type="Proteomes" id="UP001057375">
    <property type="component" value="Unassembled WGS sequence"/>
</dbReference>
<accession>A0ABQ5KGM2</accession>
<feature type="compositionally biased region" description="Basic and acidic residues" evidence="1">
    <location>
        <begin position="19"/>
        <end position="28"/>
    </location>
</feature>
<sequence>MAVGGSCTNEKEEEEGNDDGFKGKDQPIPKETPIDPSHALHLESQDSSRSPDVEMKQKSKISHRITRLFATARVKSKDLKSCEYNVVPVFKDDNTQFIINSKYIAKGSYAKVFLGVDLSTGCICAAKRIKNIPDHTFSLSEPTSFLRVLREADALRIVHSVETNDTIVKFIEKATFGRSSYIFMEFVHGEPLSKLINRHSQGGIKNKAFLILLFQEILEAVAHCHRYGVAHCDIKPDNFLIVGPNGLSLKLVDFGQAHINITRAADAGVPSDLLRSIADHEKVLMGNGAIAYLPPELLGGISESVFKVGSMHSVADCLNNRGAMAKVDEADAEREECVGEGEDMSSSTFSSSSSSIKSGQSPNFFAADCWSIGLIFYSLIVGHFPFEGIDIYEIIQQIQNDEIVLPPTHFTTPEERELVLGLLDKNPETRLTIEEALALPFFSSLRLKRFLEPDSMLKFRRLTGLHGCKSLYIHRGIHDRFASNLRAAADKMVSKSLTRLKPRRDAREMSRRPSMIIHASHLIHQLERHSSCTDILHDHVPDVCSNDVVDVIRQEELPCYPETRSETDLPSQEKSTTITIEIKAQESKDDSDRSTSLIFLQSDPSSATENKCSIMIPADNAISEIADRLEDTEHEKHSSYNDVFLRDDGESSSSSIHTCISNTTIMETSSPPLTPSQSPHIHGGQYFTPIIKQHQSKPSLDLHEKGLNSLFSTPVVSNADFFVTDDDSSSSSFFEELKQRPEPTTRSPSHSHHSLDYDSQSPPKNPTGGKHLEYQGSKEESEFVV</sequence>
<organism evidence="3 4">
    <name type="scientific">Aduncisulcus paluster</name>
    <dbReference type="NCBI Taxonomy" id="2918883"/>
    <lineage>
        <taxon>Eukaryota</taxon>
        <taxon>Metamonada</taxon>
        <taxon>Carpediemonas-like organisms</taxon>
        <taxon>Aduncisulcus</taxon>
    </lineage>
</organism>
<dbReference type="PANTHER" id="PTHR44167:SF24">
    <property type="entry name" value="SERINE_THREONINE-PROTEIN KINASE CHK2"/>
    <property type="match status" value="1"/>
</dbReference>
<feature type="compositionally biased region" description="Basic and acidic residues" evidence="1">
    <location>
        <begin position="770"/>
        <end position="785"/>
    </location>
</feature>
<dbReference type="Pfam" id="PF00069">
    <property type="entry name" value="Pkinase"/>
    <property type="match status" value="2"/>
</dbReference>
<feature type="region of interest" description="Disordered" evidence="1">
    <location>
        <begin position="1"/>
        <end position="59"/>
    </location>
</feature>
<feature type="non-terminal residue" evidence="3">
    <location>
        <position position="785"/>
    </location>
</feature>
<dbReference type="InterPro" id="IPR011009">
    <property type="entry name" value="Kinase-like_dom_sf"/>
</dbReference>
<feature type="compositionally biased region" description="Acidic residues" evidence="1">
    <location>
        <begin position="332"/>
        <end position="343"/>
    </location>
</feature>
<proteinExistence type="predicted"/>
<evidence type="ECO:0000313" key="3">
    <source>
        <dbReference type="EMBL" id="GKT31654.1"/>
    </source>
</evidence>
<keyword evidence="4" id="KW-1185">Reference proteome</keyword>
<dbReference type="Gene3D" id="1.10.510.10">
    <property type="entry name" value="Transferase(Phosphotransferase) domain 1"/>
    <property type="match status" value="2"/>
</dbReference>
<dbReference type="PROSITE" id="PS50011">
    <property type="entry name" value="PROTEIN_KINASE_DOM"/>
    <property type="match status" value="1"/>
</dbReference>
<protein>
    <recommendedName>
        <fullName evidence="2">Protein kinase domain-containing protein</fullName>
    </recommendedName>
</protein>
<comment type="caution">
    <text evidence="3">The sequence shown here is derived from an EMBL/GenBank/DDBJ whole genome shotgun (WGS) entry which is preliminary data.</text>
</comment>